<proteinExistence type="predicted"/>
<gene>
    <name evidence="3" type="ORF">TM35_000342230</name>
</gene>
<feature type="coiled-coil region" evidence="1">
    <location>
        <begin position="701"/>
        <end position="760"/>
    </location>
</feature>
<dbReference type="EMBL" id="NBCO01000034">
    <property type="protein sequence ID" value="ORC85611.1"/>
    <property type="molecule type" value="Genomic_DNA"/>
</dbReference>
<protein>
    <submittedName>
        <fullName evidence="3">Uncharacterized protein</fullName>
    </submittedName>
</protein>
<feature type="region of interest" description="Disordered" evidence="2">
    <location>
        <begin position="448"/>
        <end position="490"/>
    </location>
</feature>
<reference evidence="3 4" key="1">
    <citation type="submission" date="2017-03" db="EMBL/GenBank/DDBJ databases">
        <title>An alternative strategy for trypanosome survival in the mammalian bloodstream revealed through genome and transcriptome analysis of the ubiquitous bovine parasite Trypanosoma (Megatrypanum) theileri.</title>
        <authorList>
            <person name="Kelly S."/>
            <person name="Ivens A."/>
            <person name="Mott A."/>
            <person name="O'Neill E."/>
            <person name="Emms D."/>
            <person name="Macleod O."/>
            <person name="Voorheis P."/>
            <person name="Matthews J."/>
            <person name="Matthews K."/>
            <person name="Carrington M."/>
        </authorList>
    </citation>
    <scope>NUCLEOTIDE SEQUENCE [LARGE SCALE GENOMIC DNA]</scope>
    <source>
        <strain evidence="3">Edinburgh</strain>
    </source>
</reference>
<feature type="compositionally biased region" description="Polar residues" evidence="2">
    <location>
        <begin position="52"/>
        <end position="62"/>
    </location>
</feature>
<name>A0A1X0NM30_9TRYP</name>
<dbReference type="GeneID" id="39988901"/>
<organism evidence="3 4">
    <name type="scientific">Trypanosoma theileri</name>
    <dbReference type="NCBI Taxonomy" id="67003"/>
    <lineage>
        <taxon>Eukaryota</taxon>
        <taxon>Discoba</taxon>
        <taxon>Euglenozoa</taxon>
        <taxon>Kinetoplastea</taxon>
        <taxon>Metakinetoplastina</taxon>
        <taxon>Trypanosomatida</taxon>
        <taxon>Trypanosomatidae</taxon>
        <taxon>Trypanosoma</taxon>
    </lineage>
</organism>
<dbReference type="OrthoDB" id="252011at2759"/>
<accession>A0A1X0NM30</accession>
<evidence type="ECO:0000313" key="4">
    <source>
        <dbReference type="Proteomes" id="UP000192257"/>
    </source>
</evidence>
<comment type="caution">
    <text evidence="3">The sequence shown here is derived from an EMBL/GenBank/DDBJ whole genome shotgun (WGS) entry which is preliminary data.</text>
</comment>
<evidence type="ECO:0000313" key="3">
    <source>
        <dbReference type="EMBL" id="ORC85611.1"/>
    </source>
</evidence>
<keyword evidence="4" id="KW-1185">Reference proteome</keyword>
<feature type="coiled-coil region" evidence="1">
    <location>
        <begin position="157"/>
        <end position="274"/>
    </location>
</feature>
<feature type="region of interest" description="Disordered" evidence="2">
    <location>
        <begin position="32"/>
        <end position="65"/>
    </location>
</feature>
<dbReference type="Proteomes" id="UP000192257">
    <property type="component" value="Unassembled WGS sequence"/>
</dbReference>
<dbReference type="VEuPathDB" id="TriTrypDB:TM35_000342230"/>
<dbReference type="AlphaFoldDB" id="A0A1X0NM30"/>
<sequence>MIPVAGRRRGQATNVAPAVAAENVSLQRGAEPDWLFDNDDDNNNNNRRQIIPSASTSATTRVPPTVPSAQDALSFLDFDDEPMVISTTMPPAAPAAPSSSAVPSTSTFLSPRSVPLAGTLGVRERETGTVPPPPFLVPDTPVSDVIPSSSSHPTSLSSSLKIRCEELQRESQIIEAELQEREKCIKLLESNEDELCKEVKALEEEVRVKKEKEEEGEVLLKLTKEVLEEKRQKLFEERDAFQRDEFDKELNILKTQYESEIRRIETSVNEQEALLLDLGEKHAAMSKTISMTDYFENALQKIEEKLGKGIHSMGTSMCIRVKPILIDNIRDTVADARQQRLDIISNDRQKRREELDSFHEIIKKNMSEFRQERREKHKIRLDSIFGHSISQSRSALETRLSTSRQQFLEQQKVATSESQRYIQHAIDEIVKRSGEDLKNLEKKFHEELKRTESQNTAELEHHARLYTAEREAGIRSQRRAEDENNMKSLTPSVYKSAEKSINLLRERVEQLKHSVIFDIQELSSSLPKYGNSNNNNNNNTRGIREKEVMLEEYMRRTSQLSQQLQIKWEQFRSAISPLEQCVNLLSESLQEGRVKNASMLQSIECIYRAWNQDVRRELSHCFTSNAASSDSVELESTTACMTHVLDDILTHLQGLMITHTNVYAERKIFGSDIIQQVSELSTQRQNSEILLQSVLETCNNLARLTAEVETKQTTLSMEEEEYKVAKQQLEKEKAEFNERLKSVQNLSAKLRRETSQLETKVIPRGYTEENTRVLCDMTSESIHSENTNFKIRRKGTYQKQELRKPIMGETTIPYIGASTVENDTGGSSRNESSTGFVSLLTVEDTSPIQMVTEEADEAEERRQSCASSYALSSYRMCAGGESRSLTTPSTSNS</sequence>
<evidence type="ECO:0000256" key="2">
    <source>
        <dbReference type="SAM" id="MobiDB-lite"/>
    </source>
</evidence>
<evidence type="ECO:0000256" key="1">
    <source>
        <dbReference type="SAM" id="Coils"/>
    </source>
</evidence>
<feature type="compositionally biased region" description="Basic and acidic residues" evidence="2">
    <location>
        <begin position="448"/>
        <end position="485"/>
    </location>
</feature>
<dbReference type="RefSeq" id="XP_028879677.1">
    <property type="nucleotide sequence ID" value="XM_029029121.1"/>
</dbReference>
<keyword evidence="1" id="KW-0175">Coiled coil</keyword>